<sequence>MPVEGPLQRYTWSSCSGCACPNHHIPIHVSKDDASPTDSIPDFNHLERSNDPPLPGEIRTLRSTILDSKETAAAIDQELKEMVALRKELLRDVDLLEKQTSILRQKRLALDERIRSRKALLSPVRRLPAEVLVLIFHETIEFPWKRINATDDWRYFDLDRQFNADSPWSIASVSRHWREVALSFPELWAFINIAVTEELFEEGDYGYLRFINLHLSRSGSRPLSVAIYDNGDFPFDELPPSLLGSLFSVSHRIHHLHVHLTQCIISSLYRLRSSFHQLRTLLIAPVDDEIQDDELEIFDLARELHTITTINTDLSLSLVLSWRSITRYECDYYPTEKFGLTCPESLLQNLGDMENLTSCFWRCGPASCEDALVHIEEPITCQKLQSLEISSGHLSKPQAITQVIDRLHLPSLSSLRVACPVKGYESDVRFSSITRLIGRSWCRLTTLAFSQGAVPSDDLHHIFDQTPTLEEVKLVDVGPDAITDELLATLVYRESDPKPLLPRLRSLYLRGSFTFAMCMYASMIESRWKCASQISQVCRLKSVTLRKDVNAQLVEKERAICLAVLAPLRSEGLELDVRLQPVFGSDDEDEGEEEDEDDDDTENSRDE</sequence>
<keyword evidence="1" id="KW-0175">Coiled coil</keyword>
<dbReference type="InterPro" id="IPR032675">
    <property type="entry name" value="LRR_dom_sf"/>
</dbReference>
<feature type="region of interest" description="Disordered" evidence="2">
    <location>
        <begin position="582"/>
        <end position="607"/>
    </location>
</feature>
<feature type="compositionally biased region" description="Acidic residues" evidence="2">
    <location>
        <begin position="585"/>
        <end position="601"/>
    </location>
</feature>
<dbReference type="OrthoDB" id="3365698at2759"/>
<dbReference type="OMA" id="WKRINAT"/>
<feature type="coiled-coil region" evidence="1">
    <location>
        <begin position="79"/>
        <end position="106"/>
    </location>
</feature>
<dbReference type="AlphaFoldDB" id="A0A284QNX8"/>
<dbReference type="EMBL" id="FUEG01000001">
    <property type="protein sequence ID" value="SJK98167.1"/>
    <property type="molecule type" value="Genomic_DNA"/>
</dbReference>
<evidence type="ECO:0000313" key="4">
    <source>
        <dbReference type="Proteomes" id="UP000219338"/>
    </source>
</evidence>
<protein>
    <submittedName>
        <fullName evidence="3">Uncharacterized protein</fullName>
    </submittedName>
</protein>
<evidence type="ECO:0000256" key="1">
    <source>
        <dbReference type="SAM" id="Coils"/>
    </source>
</evidence>
<gene>
    <name evidence="3" type="ORF">ARMOST_01428</name>
</gene>
<dbReference type="Proteomes" id="UP000219338">
    <property type="component" value="Unassembled WGS sequence"/>
</dbReference>
<evidence type="ECO:0000313" key="3">
    <source>
        <dbReference type="EMBL" id="SJK98167.1"/>
    </source>
</evidence>
<reference evidence="4" key="1">
    <citation type="journal article" date="2017" name="Nat. Ecol. Evol.">
        <title>Genome expansion and lineage-specific genetic innovations in the forest pathogenic fungi Armillaria.</title>
        <authorList>
            <person name="Sipos G."/>
            <person name="Prasanna A.N."/>
            <person name="Walter M.C."/>
            <person name="O'Connor E."/>
            <person name="Balint B."/>
            <person name="Krizsan K."/>
            <person name="Kiss B."/>
            <person name="Hess J."/>
            <person name="Varga T."/>
            <person name="Slot J."/>
            <person name="Riley R."/>
            <person name="Boka B."/>
            <person name="Rigling D."/>
            <person name="Barry K."/>
            <person name="Lee J."/>
            <person name="Mihaltcheva S."/>
            <person name="LaButti K."/>
            <person name="Lipzen A."/>
            <person name="Waldron R."/>
            <person name="Moloney N.M."/>
            <person name="Sperisen C."/>
            <person name="Kredics L."/>
            <person name="Vagvoelgyi C."/>
            <person name="Patrignani A."/>
            <person name="Fitzpatrick D."/>
            <person name="Nagy I."/>
            <person name="Doyle S."/>
            <person name="Anderson J.B."/>
            <person name="Grigoriev I.V."/>
            <person name="Gueldener U."/>
            <person name="Muensterkoetter M."/>
            <person name="Nagy L.G."/>
        </authorList>
    </citation>
    <scope>NUCLEOTIDE SEQUENCE [LARGE SCALE GENOMIC DNA]</scope>
    <source>
        <strain evidence="4">C18/9</strain>
    </source>
</reference>
<dbReference type="SUPFAM" id="SSF52047">
    <property type="entry name" value="RNI-like"/>
    <property type="match status" value="1"/>
</dbReference>
<name>A0A284QNX8_ARMOS</name>
<organism evidence="3 4">
    <name type="scientific">Armillaria ostoyae</name>
    <name type="common">Armillaria root rot fungus</name>
    <dbReference type="NCBI Taxonomy" id="47428"/>
    <lineage>
        <taxon>Eukaryota</taxon>
        <taxon>Fungi</taxon>
        <taxon>Dikarya</taxon>
        <taxon>Basidiomycota</taxon>
        <taxon>Agaricomycotina</taxon>
        <taxon>Agaricomycetes</taxon>
        <taxon>Agaricomycetidae</taxon>
        <taxon>Agaricales</taxon>
        <taxon>Marasmiineae</taxon>
        <taxon>Physalacriaceae</taxon>
        <taxon>Armillaria</taxon>
    </lineage>
</organism>
<keyword evidence="4" id="KW-1185">Reference proteome</keyword>
<evidence type="ECO:0000256" key="2">
    <source>
        <dbReference type="SAM" id="MobiDB-lite"/>
    </source>
</evidence>
<accession>A0A284QNX8</accession>
<dbReference type="STRING" id="47428.A0A284QNX8"/>
<proteinExistence type="predicted"/>
<dbReference type="Gene3D" id="3.80.10.10">
    <property type="entry name" value="Ribonuclease Inhibitor"/>
    <property type="match status" value="1"/>
</dbReference>